<gene>
    <name evidence="2" type="ORF">EDD61_10854</name>
</gene>
<dbReference type="Proteomes" id="UP000295773">
    <property type="component" value="Unassembled WGS sequence"/>
</dbReference>
<evidence type="ECO:0000313" key="3">
    <source>
        <dbReference type="Proteomes" id="UP000295773"/>
    </source>
</evidence>
<comment type="caution">
    <text evidence="2">The sequence shown here is derived from an EMBL/GenBank/DDBJ whole genome shotgun (WGS) entry which is preliminary data.</text>
</comment>
<keyword evidence="1" id="KW-0812">Transmembrane</keyword>
<protein>
    <submittedName>
        <fullName evidence="2">Uncharacterized protein</fullName>
    </submittedName>
</protein>
<evidence type="ECO:0000313" key="2">
    <source>
        <dbReference type="EMBL" id="TCU60195.1"/>
    </source>
</evidence>
<name>A0A4V2VKJ4_9FIRM</name>
<keyword evidence="3" id="KW-1185">Reference proteome</keyword>
<reference evidence="2 3" key="1">
    <citation type="submission" date="2019-03" db="EMBL/GenBank/DDBJ databases">
        <title>Genomic Encyclopedia of Type Strains, Phase IV (KMG-IV): sequencing the most valuable type-strain genomes for metagenomic binning, comparative biology and taxonomic classification.</title>
        <authorList>
            <person name="Goeker M."/>
        </authorList>
    </citation>
    <scope>NUCLEOTIDE SEQUENCE [LARGE SCALE GENOMIC DNA]</scope>
    <source>
        <strain evidence="2 3">DSM 29481</strain>
    </source>
</reference>
<dbReference type="AlphaFoldDB" id="A0A4V2VKJ4"/>
<feature type="transmembrane region" description="Helical" evidence="1">
    <location>
        <begin position="50"/>
        <end position="75"/>
    </location>
</feature>
<feature type="transmembrane region" description="Helical" evidence="1">
    <location>
        <begin position="6"/>
        <end position="24"/>
    </location>
</feature>
<proteinExistence type="predicted"/>
<keyword evidence="1" id="KW-1133">Transmembrane helix</keyword>
<accession>A0A4V2VKJ4</accession>
<sequence length="174" mass="20790">MDTIFTMETFISVVMIGYGIWMLFRSAQQLRTNIKLRNEYKNSHKDYEEVNVYTGFLIFFAIMMAAGIFLAFFPYVEDNVYYYRLAYSLIALIAVSMGMDTLVKRRVIFDDNGFLYEKAYYRYRSIMNVTRNKGLMKNMEISSTEEKRITISHKMGEAFDVHYDNWKNRKKHKK</sequence>
<evidence type="ECO:0000256" key="1">
    <source>
        <dbReference type="SAM" id="Phobius"/>
    </source>
</evidence>
<keyword evidence="1" id="KW-0472">Membrane</keyword>
<dbReference type="RefSeq" id="WP_008979307.1">
    <property type="nucleotide sequence ID" value="NZ_DBGDHU010000026.1"/>
</dbReference>
<dbReference type="EMBL" id="SMBP01000008">
    <property type="protein sequence ID" value="TCU60195.1"/>
    <property type="molecule type" value="Genomic_DNA"/>
</dbReference>
<feature type="transmembrane region" description="Helical" evidence="1">
    <location>
        <begin position="81"/>
        <end position="99"/>
    </location>
</feature>
<organism evidence="2 3">
    <name type="scientific">Longicatena caecimuris</name>
    <dbReference type="NCBI Taxonomy" id="1796635"/>
    <lineage>
        <taxon>Bacteria</taxon>
        <taxon>Bacillati</taxon>
        <taxon>Bacillota</taxon>
        <taxon>Erysipelotrichia</taxon>
        <taxon>Erysipelotrichales</taxon>
        <taxon>Erysipelotrichaceae</taxon>
        <taxon>Longicatena</taxon>
    </lineage>
</organism>